<dbReference type="Gene3D" id="3.10.20.90">
    <property type="entry name" value="Phosphatidylinositol 3-kinase Catalytic Subunit, Chain A, domain 1"/>
    <property type="match status" value="1"/>
</dbReference>
<dbReference type="InterPro" id="IPR029071">
    <property type="entry name" value="Ubiquitin-like_domsf"/>
</dbReference>
<dbReference type="PROSITE" id="PS50053">
    <property type="entry name" value="UBIQUITIN_2"/>
    <property type="match status" value="1"/>
</dbReference>
<sequence length="225" mass="25417">MHPKETKLTPLNYYMYVLFGSPHFYPLYITTPTPKFYINTTLLLISQKTTKRHKQMMKLKSKRLYRSFSRLRSGSSGGVSGGSGGSNCDGEKRGNTTVMGSMDEVKWELRPGGMLVQVRRDVAGGESVTEGIIIVRVTTVSQWHDISIRATSTFGELKVILSSMTGLEAREQRLLFKGKEREDAEHLHMVGVRDNDKVLLLQDPAIKERKRLGLNKPPLYRTITV</sequence>
<dbReference type="AlphaFoldDB" id="A0AA36E5V7"/>
<organism evidence="3 4">
    <name type="scientific">Lactuca saligna</name>
    <name type="common">Willowleaf lettuce</name>
    <dbReference type="NCBI Taxonomy" id="75948"/>
    <lineage>
        <taxon>Eukaryota</taxon>
        <taxon>Viridiplantae</taxon>
        <taxon>Streptophyta</taxon>
        <taxon>Embryophyta</taxon>
        <taxon>Tracheophyta</taxon>
        <taxon>Spermatophyta</taxon>
        <taxon>Magnoliopsida</taxon>
        <taxon>eudicotyledons</taxon>
        <taxon>Gunneridae</taxon>
        <taxon>Pentapetalae</taxon>
        <taxon>asterids</taxon>
        <taxon>campanulids</taxon>
        <taxon>Asterales</taxon>
        <taxon>Asteraceae</taxon>
        <taxon>Cichorioideae</taxon>
        <taxon>Cichorieae</taxon>
        <taxon>Lactucinae</taxon>
        <taxon>Lactuca</taxon>
    </lineage>
</organism>
<accession>A0AA36E5V7</accession>
<feature type="region of interest" description="Disordered" evidence="1">
    <location>
        <begin position="71"/>
        <end position="95"/>
    </location>
</feature>
<dbReference type="Pfam" id="PF00240">
    <property type="entry name" value="ubiquitin"/>
    <property type="match status" value="1"/>
</dbReference>
<dbReference type="PANTHER" id="PTHR47376">
    <property type="entry name" value="OS02G0597700 PROTEIN"/>
    <property type="match status" value="1"/>
</dbReference>
<dbReference type="SUPFAM" id="SSF54236">
    <property type="entry name" value="Ubiquitin-like"/>
    <property type="match status" value="1"/>
</dbReference>
<dbReference type="InterPro" id="IPR000626">
    <property type="entry name" value="Ubiquitin-like_dom"/>
</dbReference>
<name>A0AA36E5V7_LACSI</name>
<proteinExistence type="predicted"/>
<dbReference type="EMBL" id="OX465080">
    <property type="protein sequence ID" value="CAI9283348.1"/>
    <property type="molecule type" value="Genomic_DNA"/>
</dbReference>
<protein>
    <recommendedName>
        <fullName evidence="2">Ubiquitin-like domain-containing protein</fullName>
    </recommendedName>
</protein>
<evidence type="ECO:0000256" key="1">
    <source>
        <dbReference type="SAM" id="MobiDB-lite"/>
    </source>
</evidence>
<evidence type="ECO:0000259" key="2">
    <source>
        <dbReference type="PROSITE" id="PS50053"/>
    </source>
</evidence>
<evidence type="ECO:0000313" key="4">
    <source>
        <dbReference type="Proteomes" id="UP001177003"/>
    </source>
</evidence>
<feature type="compositionally biased region" description="Gly residues" evidence="1">
    <location>
        <begin position="75"/>
        <end position="87"/>
    </location>
</feature>
<gene>
    <name evidence="3" type="ORF">LSALG_LOCUS22949</name>
</gene>
<evidence type="ECO:0000313" key="3">
    <source>
        <dbReference type="EMBL" id="CAI9283348.1"/>
    </source>
</evidence>
<reference evidence="3" key="1">
    <citation type="submission" date="2023-04" db="EMBL/GenBank/DDBJ databases">
        <authorList>
            <person name="Vijverberg K."/>
            <person name="Xiong W."/>
            <person name="Schranz E."/>
        </authorList>
    </citation>
    <scope>NUCLEOTIDE SEQUENCE</scope>
</reference>
<feature type="domain" description="Ubiquitin-like" evidence="2">
    <location>
        <begin position="133"/>
        <end position="201"/>
    </location>
</feature>
<dbReference type="Proteomes" id="UP001177003">
    <property type="component" value="Chromosome 4"/>
</dbReference>
<keyword evidence="4" id="KW-1185">Reference proteome</keyword>